<evidence type="ECO:0000313" key="12">
    <source>
        <dbReference type="Proteomes" id="UP000462760"/>
    </source>
</evidence>
<dbReference type="PANTHER" id="PTHR11557">
    <property type="entry name" value="PORPHOBILINOGEN DEAMINASE"/>
    <property type="match status" value="1"/>
</dbReference>
<proteinExistence type="inferred from homology"/>
<dbReference type="InterPro" id="IPR022419">
    <property type="entry name" value="Porphobilin_deaminase_cofac_BS"/>
</dbReference>
<evidence type="ECO:0000256" key="1">
    <source>
        <dbReference type="ARBA" id="ARBA00002869"/>
    </source>
</evidence>
<keyword evidence="6 8" id="KW-0627">Porphyrin biosynthesis</keyword>
<organism evidence="11 12">
    <name type="scientific">Anaerosalibacter bizertensis</name>
    <dbReference type="NCBI Taxonomy" id="932217"/>
    <lineage>
        <taxon>Bacteria</taxon>
        <taxon>Bacillati</taxon>
        <taxon>Bacillota</taxon>
        <taxon>Tissierellia</taxon>
        <taxon>Tissierellales</taxon>
        <taxon>Sporanaerobacteraceae</taxon>
        <taxon>Anaerosalibacter</taxon>
    </lineage>
</organism>
<comment type="pathway">
    <text evidence="2">Porphyrin-containing compound metabolism; protoporphyrin-IX biosynthesis; coproporphyrinogen-III from 5-aminolevulinate: step 2/4.</text>
</comment>
<evidence type="ECO:0000256" key="6">
    <source>
        <dbReference type="ARBA" id="ARBA00023244"/>
    </source>
</evidence>
<dbReference type="OrthoDB" id="9810298at2"/>
<accession>A0A844FFP2</accession>
<dbReference type="PIRSF" id="PIRSF001438">
    <property type="entry name" value="4pyrrol_synth_OHMeBilane_synth"/>
    <property type="match status" value="1"/>
</dbReference>
<dbReference type="Gene3D" id="3.30.160.40">
    <property type="entry name" value="Porphobilinogen deaminase, C-terminal domain"/>
    <property type="match status" value="1"/>
</dbReference>
<dbReference type="InterPro" id="IPR022417">
    <property type="entry name" value="Porphobilin_deaminase_N"/>
</dbReference>
<evidence type="ECO:0000256" key="3">
    <source>
        <dbReference type="ARBA" id="ARBA00005638"/>
    </source>
</evidence>
<evidence type="ECO:0000256" key="2">
    <source>
        <dbReference type="ARBA" id="ARBA00004735"/>
    </source>
</evidence>
<dbReference type="Pfam" id="PF03900">
    <property type="entry name" value="Porphobil_deamC"/>
    <property type="match status" value="1"/>
</dbReference>
<dbReference type="PROSITE" id="PS00533">
    <property type="entry name" value="PORPHOBILINOGEN_DEAM"/>
    <property type="match status" value="1"/>
</dbReference>
<comment type="similarity">
    <text evidence="3 8">Belongs to the HMBS family.</text>
</comment>
<dbReference type="HAMAP" id="MF_00260">
    <property type="entry name" value="Porphobil_deam"/>
    <property type="match status" value="1"/>
</dbReference>
<dbReference type="Proteomes" id="UP000462760">
    <property type="component" value="Unassembled WGS sequence"/>
</dbReference>
<dbReference type="Gene3D" id="3.40.190.10">
    <property type="entry name" value="Periplasmic binding protein-like II"/>
    <property type="match status" value="2"/>
</dbReference>
<reference evidence="11 12" key="1">
    <citation type="submission" date="2019-08" db="EMBL/GenBank/DDBJ databases">
        <title>In-depth cultivation of the pig gut microbiome towards novel bacterial diversity and tailored functional studies.</title>
        <authorList>
            <person name="Wylensek D."/>
            <person name="Hitch T.C.A."/>
            <person name="Clavel T."/>
        </authorList>
    </citation>
    <scope>NUCLEOTIDE SEQUENCE [LARGE SCALE GENOMIC DNA]</scope>
    <source>
        <strain evidence="11 12">Med78-601-WT-4W-RMD-3</strain>
    </source>
</reference>
<feature type="domain" description="Porphobilinogen deaminase N-terminal" evidence="9">
    <location>
        <begin position="3"/>
        <end position="214"/>
    </location>
</feature>
<comment type="subunit">
    <text evidence="4 8">Monomer.</text>
</comment>
<dbReference type="InterPro" id="IPR000860">
    <property type="entry name" value="HemC"/>
</dbReference>
<evidence type="ECO:0000259" key="9">
    <source>
        <dbReference type="Pfam" id="PF01379"/>
    </source>
</evidence>
<gene>
    <name evidence="8 11" type="primary">hemC</name>
    <name evidence="11" type="ORF">FYJ27_03575</name>
</gene>
<feature type="modified residue" description="S-(dipyrrolylmethanemethyl)cysteine" evidence="8">
    <location>
        <position position="243"/>
    </location>
</feature>
<dbReference type="InterPro" id="IPR022418">
    <property type="entry name" value="Porphobilinogen_deaminase_C"/>
</dbReference>
<keyword evidence="5 8" id="KW-0808">Transferase</keyword>
<dbReference type="SUPFAM" id="SSF54782">
    <property type="entry name" value="Porphobilinogen deaminase (hydroxymethylbilane synthase), C-terminal domain"/>
    <property type="match status" value="1"/>
</dbReference>
<name>A0A844FFP2_9FIRM</name>
<dbReference type="EMBL" id="VULR01000003">
    <property type="protein sequence ID" value="MSS42814.1"/>
    <property type="molecule type" value="Genomic_DNA"/>
</dbReference>
<evidence type="ECO:0000256" key="8">
    <source>
        <dbReference type="HAMAP-Rule" id="MF_00260"/>
    </source>
</evidence>
<dbReference type="AlphaFoldDB" id="A0A844FFP2"/>
<dbReference type="RefSeq" id="WP_154483270.1">
    <property type="nucleotide sequence ID" value="NZ_VULR01000003.1"/>
</dbReference>
<protein>
    <recommendedName>
        <fullName evidence="8">Porphobilinogen deaminase</fullName>
        <shortName evidence="8">PBG</shortName>
        <ecNumber evidence="8">2.5.1.61</ecNumber>
    </recommendedName>
    <alternativeName>
        <fullName evidence="8">Hydroxymethylbilane synthase</fullName>
        <shortName evidence="8">HMBS</shortName>
    </alternativeName>
    <alternativeName>
        <fullName evidence="8">Pre-uroporphyrinogen synthase</fullName>
    </alternativeName>
</protein>
<dbReference type="FunFam" id="3.40.190.10:FF:000004">
    <property type="entry name" value="Porphobilinogen deaminase"/>
    <property type="match status" value="1"/>
</dbReference>
<dbReference type="PANTHER" id="PTHR11557:SF0">
    <property type="entry name" value="PORPHOBILINOGEN DEAMINASE"/>
    <property type="match status" value="1"/>
</dbReference>
<evidence type="ECO:0000256" key="4">
    <source>
        <dbReference type="ARBA" id="ARBA00011245"/>
    </source>
</evidence>
<dbReference type="GO" id="GO:0006782">
    <property type="term" value="P:protoporphyrinogen IX biosynthetic process"/>
    <property type="evidence" value="ECO:0007669"/>
    <property type="project" value="UniProtKB-UniRule"/>
</dbReference>
<evidence type="ECO:0000259" key="10">
    <source>
        <dbReference type="Pfam" id="PF03900"/>
    </source>
</evidence>
<dbReference type="InterPro" id="IPR036803">
    <property type="entry name" value="Porphobilinogen_deaminase_C_sf"/>
</dbReference>
<comment type="function">
    <text evidence="1 8">Tetrapolymerization of the monopyrrole PBG into the hydroxymethylbilane pre-uroporphyrinogen in several discrete steps.</text>
</comment>
<feature type="domain" description="Porphobilinogen deaminase C-terminal" evidence="10">
    <location>
        <begin position="228"/>
        <end position="296"/>
    </location>
</feature>
<dbReference type="SUPFAM" id="SSF53850">
    <property type="entry name" value="Periplasmic binding protein-like II"/>
    <property type="match status" value="1"/>
</dbReference>
<dbReference type="EC" id="2.5.1.61" evidence="8"/>
<evidence type="ECO:0000313" key="11">
    <source>
        <dbReference type="EMBL" id="MSS42814.1"/>
    </source>
</evidence>
<dbReference type="GO" id="GO:0004418">
    <property type="term" value="F:hydroxymethylbilane synthase activity"/>
    <property type="evidence" value="ECO:0007669"/>
    <property type="project" value="UniProtKB-UniRule"/>
</dbReference>
<dbReference type="PRINTS" id="PR00151">
    <property type="entry name" value="PORPHBDMNASE"/>
</dbReference>
<dbReference type="Pfam" id="PF01379">
    <property type="entry name" value="Porphobil_deam"/>
    <property type="match status" value="1"/>
</dbReference>
<evidence type="ECO:0000256" key="7">
    <source>
        <dbReference type="ARBA" id="ARBA00048169"/>
    </source>
</evidence>
<evidence type="ECO:0000256" key="5">
    <source>
        <dbReference type="ARBA" id="ARBA00022679"/>
    </source>
</evidence>
<comment type="cofactor">
    <cofactor evidence="8">
        <name>dipyrromethane</name>
        <dbReference type="ChEBI" id="CHEBI:60342"/>
    </cofactor>
    <text evidence="8">Binds 1 dipyrromethane group covalently.</text>
</comment>
<comment type="caution">
    <text evidence="11">The sequence shown here is derived from an EMBL/GenBank/DDBJ whole genome shotgun (WGS) entry which is preliminary data.</text>
</comment>
<dbReference type="NCBIfam" id="TIGR00212">
    <property type="entry name" value="hemC"/>
    <property type="match status" value="1"/>
</dbReference>
<dbReference type="FunFam" id="3.40.190.10:FF:000005">
    <property type="entry name" value="Porphobilinogen deaminase"/>
    <property type="match status" value="1"/>
</dbReference>
<comment type="catalytic activity">
    <reaction evidence="7 8">
        <text>4 porphobilinogen + H2O = hydroxymethylbilane + 4 NH4(+)</text>
        <dbReference type="Rhea" id="RHEA:13185"/>
        <dbReference type="ChEBI" id="CHEBI:15377"/>
        <dbReference type="ChEBI" id="CHEBI:28938"/>
        <dbReference type="ChEBI" id="CHEBI:57845"/>
        <dbReference type="ChEBI" id="CHEBI:58126"/>
        <dbReference type="EC" id="2.5.1.61"/>
    </reaction>
</comment>
<dbReference type="GO" id="GO:0005737">
    <property type="term" value="C:cytoplasm"/>
    <property type="evidence" value="ECO:0007669"/>
    <property type="project" value="UniProtKB-UniRule"/>
</dbReference>
<comment type="miscellaneous">
    <text evidence="8">The porphobilinogen subunits are added to the dipyrromethane group.</text>
</comment>
<sequence length="302" mass="33829">MKVVVGARGSKLSITQTNLIIDMIKKAHPYLEIELKTIKTKGDILREASLYKIGGKGVFVKEIEKELLNGEIDMAVHSMKDMPGVLPEGLKLSYVPEREDYRDVLVLREGLNSLDELPIGAKIGTGSKRRKYQLLRYRKDLNIIEIRGNIDTRIKKIESEKLDGVVLAAAGIKRLGLDKTLKDRLVYLDKEIVLPSPCQGILAIEIRKDDKKMEEILKSISHEKTEIQAKVERGFLTGAGGSCKVPIGAYCEIYDEKVVLEGFLGTEDGSVLINKRMEGSKDSLEKLGYDLANTMIRERDSR</sequence>